<dbReference type="EMBL" id="SDHZ01000002">
    <property type="protein sequence ID" value="RXK83750.1"/>
    <property type="molecule type" value="Genomic_DNA"/>
</dbReference>
<dbReference type="PANTHER" id="PTHR44520">
    <property type="entry name" value="RESPONSE REGULATOR RCP1-RELATED"/>
    <property type="match status" value="1"/>
</dbReference>
<dbReference type="OrthoDB" id="952767at2"/>
<protein>
    <submittedName>
        <fullName evidence="3">Response regulator</fullName>
    </submittedName>
</protein>
<name>A0A4Q1D5G5_9BACT</name>
<dbReference type="InterPro" id="IPR052893">
    <property type="entry name" value="TCS_response_regulator"/>
</dbReference>
<sequence>MVRRKILLADDDGDDRLIFTQVFDQLGRTNAALDVVENGLEVIDFLNRIHEDSALPNLIILDHNMPKMNGKQALHYLKSSQRYKSITVIIYSTYNDTPFMEECEKLGASSIIAKPNSYEEYIEMVKFFLDVEVASPVAG</sequence>
<organism evidence="3 4">
    <name type="scientific">Filimonas effusa</name>
    <dbReference type="NCBI Taxonomy" id="2508721"/>
    <lineage>
        <taxon>Bacteria</taxon>
        <taxon>Pseudomonadati</taxon>
        <taxon>Bacteroidota</taxon>
        <taxon>Chitinophagia</taxon>
        <taxon>Chitinophagales</taxon>
        <taxon>Chitinophagaceae</taxon>
        <taxon>Filimonas</taxon>
    </lineage>
</organism>
<feature type="domain" description="Response regulatory" evidence="2">
    <location>
        <begin position="5"/>
        <end position="129"/>
    </location>
</feature>
<keyword evidence="4" id="KW-1185">Reference proteome</keyword>
<dbReference type="InterPro" id="IPR001789">
    <property type="entry name" value="Sig_transdc_resp-reg_receiver"/>
</dbReference>
<proteinExistence type="predicted"/>
<dbReference type="GO" id="GO:0000160">
    <property type="term" value="P:phosphorelay signal transduction system"/>
    <property type="evidence" value="ECO:0007669"/>
    <property type="project" value="InterPro"/>
</dbReference>
<evidence type="ECO:0000256" key="1">
    <source>
        <dbReference type="PROSITE-ProRule" id="PRU00169"/>
    </source>
</evidence>
<dbReference type="RefSeq" id="WP_129004802.1">
    <property type="nucleotide sequence ID" value="NZ_SDHZ01000002.1"/>
</dbReference>
<dbReference type="SUPFAM" id="SSF52172">
    <property type="entry name" value="CheY-like"/>
    <property type="match status" value="1"/>
</dbReference>
<dbReference type="InterPro" id="IPR011006">
    <property type="entry name" value="CheY-like_superfamily"/>
</dbReference>
<reference evidence="3 4" key="1">
    <citation type="submission" date="2019-01" db="EMBL/GenBank/DDBJ databases">
        <title>Filimonas sp. strain TTM-71.</title>
        <authorList>
            <person name="Chen W.-M."/>
        </authorList>
    </citation>
    <scope>NUCLEOTIDE SEQUENCE [LARGE SCALE GENOMIC DNA]</scope>
    <source>
        <strain evidence="3 4">TTM-71</strain>
    </source>
</reference>
<evidence type="ECO:0000259" key="2">
    <source>
        <dbReference type="PROSITE" id="PS50110"/>
    </source>
</evidence>
<keyword evidence="1" id="KW-0597">Phosphoprotein</keyword>
<dbReference type="SMART" id="SM00448">
    <property type="entry name" value="REC"/>
    <property type="match status" value="1"/>
</dbReference>
<dbReference type="AlphaFoldDB" id="A0A4Q1D5G5"/>
<dbReference type="PROSITE" id="PS50110">
    <property type="entry name" value="RESPONSE_REGULATORY"/>
    <property type="match status" value="1"/>
</dbReference>
<dbReference type="Pfam" id="PF00072">
    <property type="entry name" value="Response_reg"/>
    <property type="match status" value="1"/>
</dbReference>
<gene>
    <name evidence="3" type="ORF">ESB13_16875</name>
</gene>
<dbReference type="Proteomes" id="UP000290545">
    <property type="component" value="Unassembled WGS sequence"/>
</dbReference>
<dbReference type="Gene3D" id="3.40.50.2300">
    <property type="match status" value="1"/>
</dbReference>
<accession>A0A4Q1D5G5</accession>
<evidence type="ECO:0000313" key="4">
    <source>
        <dbReference type="Proteomes" id="UP000290545"/>
    </source>
</evidence>
<feature type="modified residue" description="4-aspartylphosphate" evidence="1">
    <location>
        <position position="62"/>
    </location>
</feature>
<comment type="caution">
    <text evidence="3">The sequence shown here is derived from an EMBL/GenBank/DDBJ whole genome shotgun (WGS) entry which is preliminary data.</text>
</comment>
<evidence type="ECO:0000313" key="3">
    <source>
        <dbReference type="EMBL" id="RXK83750.1"/>
    </source>
</evidence>